<sequence length="120" mass="13590">MSVSASELHEINNKINCELDNKILFRTLSSLTVNKAHTIKNLSPVKSKFGECLVATLLEDNANEFKVWLPKRVSAHMSEAVIEEINESQNKYLLTYIGQSSPKTPGTRSKCLMKFDYIQK</sequence>
<gene>
    <name evidence="1" type="ORF">CALMAC_LOCUS13638</name>
</gene>
<name>A0A653D3A9_CALMS</name>
<accession>A0A653D3A9</accession>
<proteinExistence type="predicted"/>
<dbReference type="EMBL" id="CAACVG010009746">
    <property type="protein sequence ID" value="VEN54040.1"/>
    <property type="molecule type" value="Genomic_DNA"/>
</dbReference>
<dbReference type="Proteomes" id="UP000410492">
    <property type="component" value="Unassembled WGS sequence"/>
</dbReference>
<evidence type="ECO:0000313" key="1">
    <source>
        <dbReference type="EMBL" id="VEN54040.1"/>
    </source>
</evidence>
<keyword evidence="2" id="KW-1185">Reference proteome</keyword>
<protein>
    <submittedName>
        <fullName evidence="1">Uncharacterized protein</fullName>
    </submittedName>
</protein>
<dbReference type="OrthoDB" id="416222at2759"/>
<reference evidence="1 2" key="1">
    <citation type="submission" date="2019-01" db="EMBL/GenBank/DDBJ databases">
        <authorList>
            <person name="Sayadi A."/>
        </authorList>
    </citation>
    <scope>NUCLEOTIDE SEQUENCE [LARGE SCALE GENOMIC DNA]</scope>
</reference>
<organism evidence="1 2">
    <name type="scientific">Callosobruchus maculatus</name>
    <name type="common">Southern cowpea weevil</name>
    <name type="synonym">Pulse bruchid</name>
    <dbReference type="NCBI Taxonomy" id="64391"/>
    <lineage>
        <taxon>Eukaryota</taxon>
        <taxon>Metazoa</taxon>
        <taxon>Ecdysozoa</taxon>
        <taxon>Arthropoda</taxon>
        <taxon>Hexapoda</taxon>
        <taxon>Insecta</taxon>
        <taxon>Pterygota</taxon>
        <taxon>Neoptera</taxon>
        <taxon>Endopterygota</taxon>
        <taxon>Coleoptera</taxon>
        <taxon>Polyphaga</taxon>
        <taxon>Cucujiformia</taxon>
        <taxon>Chrysomeloidea</taxon>
        <taxon>Chrysomelidae</taxon>
        <taxon>Bruchinae</taxon>
        <taxon>Bruchini</taxon>
        <taxon>Callosobruchus</taxon>
    </lineage>
</organism>
<dbReference type="AlphaFoldDB" id="A0A653D3A9"/>
<evidence type="ECO:0000313" key="2">
    <source>
        <dbReference type="Proteomes" id="UP000410492"/>
    </source>
</evidence>